<reference evidence="2" key="2">
    <citation type="submission" date="2021-09" db="EMBL/GenBank/DDBJ databases">
        <authorList>
            <person name="Gilroy R."/>
        </authorList>
    </citation>
    <scope>NUCLEOTIDE SEQUENCE</scope>
    <source>
        <strain evidence="2">1277</strain>
    </source>
</reference>
<evidence type="ECO:0000313" key="2">
    <source>
        <dbReference type="EMBL" id="HJG97540.1"/>
    </source>
</evidence>
<name>A0A921T145_9FIRM</name>
<dbReference type="EMBL" id="DYUB01000328">
    <property type="protein sequence ID" value="HJG97540.1"/>
    <property type="molecule type" value="Genomic_DNA"/>
</dbReference>
<keyword evidence="1" id="KW-0175">Coiled coil</keyword>
<organism evidence="2 3">
    <name type="scientific">Romboutsia timonensis</name>
    <dbReference type="NCBI Taxonomy" id="1776391"/>
    <lineage>
        <taxon>Bacteria</taxon>
        <taxon>Bacillati</taxon>
        <taxon>Bacillota</taxon>
        <taxon>Clostridia</taxon>
        <taxon>Peptostreptococcales</taxon>
        <taxon>Peptostreptococcaceae</taxon>
        <taxon>Romboutsia</taxon>
    </lineage>
</organism>
<sequence>METKISIAFLDETKKKFKKTLAEFNDFIREIEDEEREFEENYNSYIEQ</sequence>
<feature type="coiled-coil region" evidence="1">
    <location>
        <begin position="17"/>
        <end position="48"/>
    </location>
</feature>
<proteinExistence type="predicted"/>
<reference evidence="2" key="1">
    <citation type="journal article" date="2021" name="PeerJ">
        <title>Extensive microbial diversity within the chicken gut microbiome revealed by metagenomics and culture.</title>
        <authorList>
            <person name="Gilroy R."/>
            <person name="Ravi A."/>
            <person name="Getino M."/>
            <person name="Pursley I."/>
            <person name="Horton D.L."/>
            <person name="Alikhan N.F."/>
            <person name="Baker D."/>
            <person name="Gharbi K."/>
            <person name="Hall N."/>
            <person name="Watson M."/>
            <person name="Adriaenssens E.M."/>
            <person name="Foster-Nyarko E."/>
            <person name="Jarju S."/>
            <person name="Secka A."/>
            <person name="Antonio M."/>
            <person name="Oren A."/>
            <person name="Chaudhuri R.R."/>
            <person name="La Ragione R."/>
            <person name="Hildebrand F."/>
            <person name="Pallen M.J."/>
        </authorList>
    </citation>
    <scope>NUCLEOTIDE SEQUENCE</scope>
    <source>
        <strain evidence="2">1277</strain>
    </source>
</reference>
<dbReference type="AlphaFoldDB" id="A0A921T145"/>
<gene>
    <name evidence="2" type="ORF">K8V90_10600</name>
</gene>
<protein>
    <submittedName>
        <fullName evidence="2">Uncharacterized protein</fullName>
    </submittedName>
</protein>
<evidence type="ECO:0000313" key="3">
    <source>
        <dbReference type="Proteomes" id="UP000776700"/>
    </source>
</evidence>
<comment type="caution">
    <text evidence="2">The sequence shown here is derived from an EMBL/GenBank/DDBJ whole genome shotgun (WGS) entry which is preliminary data.</text>
</comment>
<evidence type="ECO:0000256" key="1">
    <source>
        <dbReference type="SAM" id="Coils"/>
    </source>
</evidence>
<accession>A0A921T145</accession>
<dbReference type="Proteomes" id="UP000776700">
    <property type="component" value="Unassembled WGS sequence"/>
</dbReference>